<dbReference type="InterPro" id="IPR041657">
    <property type="entry name" value="HTH_17"/>
</dbReference>
<feature type="domain" description="Response regulatory" evidence="4">
    <location>
        <begin position="88"/>
        <end position="206"/>
    </location>
</feature>
<feature type="modified residue" description="4-aspartylphosphate" evidence="2">
    <location>
        <position position="139"/>
    </location>
</feature>
<dbReference type="InterPro" id="IPR010093">
    <property type="entry name" value="SinI_DNA-bd"/>
</dbReference>
<evidence type="ECO:0000313" key="6">
    <source>
        <dbReference type="Proteomes" id="UP001596270"/>
    </source>
</evidence>
<keyword evidence="1 2" id="KW-0597">Phosphoprotein</keyword>
<dbReference type="EMBL" id="JBHSRS010000001">
    <property type="protein sequence ID" value="MFC6279729.1"/>
    <property type="molecule type" value="Genomic_DNA"/>
</dbReference>
<feature type="region of interest" description="Disordered" evidence="3">
    <location>
        <begin position="219"/>
        <end position="247"/>
    </location>
</feature>
<evidence type="ECO:0000256" key="1">
    <source>
        <dbReference type="ARBA" id="ARBA00022553"/>
    </source>
</evidence>
<dbReference type="PANTHER" id="PTHR44591">
    <property type="entry name" value="STRESS RESPONSE REGULATOR PROTEIN 1"/>
    <property type="match status" value="1"/>
</dbReference>
<dbReference type="NCBIfam" id="TIGR01764">
    <property type="entry name" value="excise"/>
    <property type="match status" value="1"/>
</dbReference>
<reference evidence="6" key="1">
    <citation type="journal article" date="2019" name="Int. J. Syst. Evol. Microbiol.">
        <title>The Global Catalogue of Microorganisms (GCM) 10K type strain sequencing project: providing services to taxonomists for standard genome sequencing and annotation.</title>
        <authorList>
            <consortium name="The Broad Institute Genomics Platform"/>
            <consortium name="The Broad Institute Genome Sequencing Center for Infectious Disease"/>
            <person name="Wu L."/>
            <person name="Ma J."/>
        </authorList>
    </citation>
    <scope>NUCLEOTIDE SEQUENCE [LARGE SCALE GENOMIC DNA]</scope>
    <source>
        <strain evidence="6">CCUG 39402</strain>
    </source>
</reference>
<name>A0ABW1TQ70_9BURK</name>
<evidence type="ECO:0000259" key="4">
    <source>
        <dbReference type="PROSITE" id="PS50110"/>
    </source>
</evidence>
<dbReference type="Pfam" id="PF12728">
    <property type="entry name" value="HTH_17"/>
    <property type="match status" value="1"/>
</dbReference>
<gene>
    <name evidence="5" type="ORF">ACFQND_00555</name>
</gene>
<comment type="caution">
    <text evidence="5">The sequence shown here is derived from an EMBL/GenBank/DDBJ whole genome shotgun (WGS) entry which is preliminary data.</text>
</comment>
<dbReference type="Gene3D" id="1.10.1660.10">
    <property type="match status" value="1"/>
</dbReference>
<evidence type="ECO:0000313" key="5">
    <source>
        <dbReference type="EMBL" id="MFC6279729.1"/>
    </source>
</evidence>
<dbReference type="PROSITE" id="PS50110">
    <property type="entry name" value="RESPONSE_REGULATORY"/>
    <property type="match status" value="1"/>
</dbReference>
<dbReference type="Proteomes" id="UP001596270">
    <property type="component" value="Unassembled WGS sequence"/>
</dbReference>
<dbReference type="InterPro" id="IPR011006">
    <property type="entry name" value="CheY-like_superfamily"/>
</dbReference>
<dbReference type="RefSeq" id="WP_371434677.1">
    <property type="nucleotide sequence ID" value="NZ_JBHSRS010000001.1"/>
</dbReference>
<dbReference type="SUPFAM" id="SSF52172">
    <property type="entry name" value="CheY-like"/>
    <property type="match status" value="1"/>
</dbReference>
<dbReference type="PANTHER" id="PTHR44591:SF23">
    <property type="entry name" value="CHEY SUBFAMILY"/>
    <property type="match status" value="1"/>
</dbReference>
<dbReference type="InterPro" id="IPR001789">
    <property type="entry name" value="Sig_transdc_resp-reg_receiver"/>
</dbReference>
<dbReference type="InterPro" id="IPR050595">
    <property type="entry name" value="Bact_response_regulator"/>
</dbReference>
<evidence type="ECO:0000256" key="3">
    <source>
        <dbReference type="SAM" id="MobiDB-lite"/>
    </source>
</evidence>
<proteinExistence type="predicted"/>
<accession>A0ABW1TQ70</accession>
<protein>
    <submittedName>
        <fullName evidence="5">Response regulator</fullName>
    </submittedName>
</protein>
<keyword evidence="6" id="KW-1185">Reference proteome</keyword>
<sequence length="247" mass="27533">MQRKLKSFEDAITATDFSSEDYCGTSYAAKLLGLSVATVQSLVERGEIEAWKTLGGHRRIALHSINTYLAKNNPQLSRADTNPKSRLRVLLVEDDENTRELYQCQFEEWDLPVDCTWMPSALEALMDIASMRPDLLITDLSMPGVDGLEMLKALKRNLQLADMQIVVISGLPAEAIEARGGLPKYAHLLQKPINFDWLQGYMTALVTANVKWRVQEPQASKRAVRTHVSEPAPAPDQGEPGLQDENA</sequence>
<organism evidence="5 6">
    <name type="scientific">Polaromonas aquatica</name>
    <dbReference type="NCBI Taxonomy" id="332657"/>
    <lineage>
        <taxon>Bacteria</taxon>
        <taxon>Pseudomonadati</taxon>
        <taxon>Pseudomonadota</taxon>
        <taxon>Betaproteobacteria</taxon>
        <taxon>Burkholderiales</taxon>
        <taxon>Comamonadaceae</taxon>
        <taxon>Polaromonas</taxon>
    </lineage>
</organism>
<dbReference type="Pfam" id="PF00072">
    <property type="entry name" value="Response_reg"/>
    <property type="match status" value="1"/>
</dbReference>
<dbReference type="SMART" id="SM00448">
    <property type="entry name" value="REC"/>
    <property type="match status" value="1"/>
</dbReference>
<dbReference type="Gene3D" id="3.40.50.2300">
    <property type="match status" value="1"/>
</dbReference>
<evidence type="ECO:0000256" key="2">
    <source>
        <dbReference type="PROSITE-ProRule" id="PRU00169"/>
    </source>
</evidence>
<dbReference type="CDD" id="cd00156">
    <property type="entry name" value="REC"/>
    <property type="match status" value="1"/>
</dbReference>